<comment type="caution">
    <text evidence="10">Lacks conserved residue(s) required for the propagation of feature annotation.</text>
</comment>
<keyword evidence="7 10" id="KW-0067">ATP-binding</keyword>
<dbReference type="Pfam" id="PF19293">
    <property type="entry name" value="CdaA_N"/>
    <property type="match status" value="1"/>
</dbReference>
<dbReference type="Pfam" id="PF02457">
    <property type="entry name" value="DAC"/>
    <property type="match status" value="1"/>
</dbReference>
<evidence type="ECO:0000313" key="15">
    <source>
        <dbReference type="Proteomes" id="UP000189956"/>
    </source>
</evidence>
<evidence type="ECO:0000256" key="2">
    <source>
        <dbReference type="ARBA" id="ARBA00022475"/>
    </source>
</evidence>
<keyword evidence="6 10" id="KW-0547">Nucleotide-binding</keyword>
<comment type="catalytic activity">
    <reaction evidence="1 10">
        <text>2 ATP = 3',3'-c-di-AMP + 2 diphosphate</text>
        <dbReference type="Rhea" id="RHEA:35655"/>
        <dbReference type="ChEBI" id="CHEBI:30616"/>
        <dbReference type="ChEBI" id="CHEBI:33019"/>
        <dbReference type="ChEBI" id="CHEBI:71500"/>
        <dbReference type="EC" id="2.7.7.85"/>
    </reaction>
</comment>
<keyword evidence="14" id="KW-1185">Reference proteome</keyword>
<evidence type="ECO:0000256" key="4">
    <source>
        <dbReference type="ARBA" id="ARBA00022692"/>
    </source>
</evidence>
<name>A0A099WTL2_PORCN</name>
<dbReference type="PANTHER" id="PTHR34185:SF1">
    <property type="entry name" value="DIADENYLATE CYCLASE"/>
    <property type="match status" value="1"/>
</dbReference>
<dbReference type="Proteomes" id="UP000030125">
    <property type="component" value="Unassembled WGS sequence"/>
</dbReference>
<keyword evidence="5 10" id="KW-0548">Nucleotidyltransferase</keyword>
<proteinExistence type="inferred from homology"/>
<organism evidence="12 14">
    <name type="scientific">Porphyromonas cangingivalis</name>
    <dbReference type="NCBI Taxonomy" id="36874"/>
    <lineage>
        <taxon>Bacteria</taxon>
        <taxon>Pseudomonadati</taxon>
        <taxon>Bacteroidota</taxon>
        <taxon>Bacteroidia</taxon>
        <taxon>Bacteroidales</taxon>
        <taxon>Porphyromonadaceae</taxon>
        <taxon>Porphyromonas</taxon>
    </lineage>
</organism>
<reference evidence="13 15" key="2">
    <citation type="submission" date="2017-02" db="EMBL/GenBank/DDBJ databases">
        <authorList>
            <person name="Peterson S.W."/>
        </authorList>
    </citation>
    <scope>NUCLEOTIDE SEQUENCE [LARGE SCALE GENOMIC DNA]</scope>
    <source>
        <strain evidence="13 15">ATCC 700135</strain>
    </source>
</reference>
<dbReference type="Proteomes" id="UP000189956">
    <property type="component" value="Unassembled WGS sequence"/>
</dbReference>
<keyword evidence="4 10" id="KW-0812">Transmembrane</keyword>
<evidence type="ECO:0000313" key="12">
    <source>
        <dbReference type="EMBL" id="KGN81752.1"/>
    </source>
</evidence>
<keyword evidence="8 10" id="KW-1133">Transmembrane helix</keyword>
<dbReference type="EMBL" id="JQJD01000023">
    <property type="protein sequence ID" value="KGN81752.1"/>
    <property type="molecule type" value="Genomic_DNA"/>
</dbReference>
<evidence type="ECO:0000256" key="5">
    <source>
        <dbReference type="ARBA" id="ARBA00022695"/>
    </source>
</evidence>
<evidence type="ECO:0000256" key="10">
    <source>
        <dbReference type="HAMAP-Rule" id="MF_01499"/>
    </source>
</evidence>
<evidence type="ECO:0000256" key="7">
    <source>
        <dbReference type="ARBA" id="ARBA00022840"/>
    </source>
</evidence>
<sequence>MDWIQFSLKDFIDVLLVTLFLYYTYKALKTSGSRTLFTGIISFIILWVVIYRLFDMRLMGAILDKFMGVGFFLLVILFQDDIKRFLNALGSRGRWKFLGRLFGKENGEEKLDASYIASLTLACVNMAKKKSGALIVIEGDIDLEAYEHTGEIINADVNARLIENIFFKNSPLHDGALIISNYRMASAGCILPVAQNVMMPKEMGLRHRAALGMARLTDAKVIIISEERGKMSVAYKGEILADVNADELQKFLSATTTDLSTVRETT</sequence>
<dbReference type="OrthoDB" id="9807385at2"/>
<dbReference type="InterPro" id="IPR014046">
    <property type="entry name" value="C-di-AMP_synthase"/>
</dbReference>
<dbReference type="GO" id="GO:0106408">
    <property type="term" value="F:diadenylate cyclase activity"/>
    <property type="evidence" value="ECO:0007669"/>
    <property type="project" value="UniProtKB-EC"/>
</dbReference>
<dbReference type="InterPro" id="IPR036888">
    <property type="entry name" value="DNA_integrity_DisA_N_sf"/>
</dbReference>
<feature type="transmembrane region" description="Helical" evidence="10">
    <location>
        <begin position="35"/>
        <end position="54"/>
    </location>
</feature>
<protein>
    <recommendedName>
        <fullName evidence="10">Diadenylate cyclase</fullName>
        <shortName evidence="10">DAC</shortName>
        <ecNumber evidence="10">2.7.7.85</ecNumber>
    </recommendedName>
    <alternativeName>
        <fullName evidence="10">Cyclic-di-AMP synthase</fullName>
        <shortName evidence="10">c-di-AMP synthase</shortName>
    </alternativeName>
</protein>
<dbReference type="EMBL" id="FUWL01000013">
    <property type="protein sequence ID" value="SJZ66653.1"/>
    <property type="molecule type" value="Genomic_DNA"/>
</dbReference>
<dbReference type="eggNOG" id="COG1624">
    <property type="taxonomic scope" value="Bacteria"/>
</dbReference>
<evidence type="ECO:0000313" key="13">
    <source>
        <dbReference type="EMBL" id="SJZ66653.1"/>
    </source>
</evidence>
<dbReference type="AlphaFoldDB" id="A0A099WTL2"/>
<dbReference type="PROSITE" id="PS51794">
    <property type="entry name" value="DAC"/>
    <property type="match status" value="1"/>
</dbReference>
<comment type="subunit">
    <text evidence="10">Probably a homodimer.</text>
</comment>
<evidence type="ECO:0000256" key="8">
    <source>
        <dbReference type="ARBA" id="ARBA00022989"/>
    </source>
</evidence>
<comment type="similarity">
    <text evidence="10">Belongs to the adenylate cyclase family. DacA/CdaA subfamily.</text>
</comment>
<feature type="domain" description="DAC" evidence="11">
    <location>
        <begin position="79"/>
        <end position="245"/>
    </location>
</feature>
<dbReference type="RefSeq" id="WP_025838825.1">
    <property type="nucleotide sequence ID" value="NZ_CALTZT010000003.1"/>
</dbReference>
<dbReference type="PANTHER" id="PTHR34185">
    <property type="entry name" value="DIADENYLATE CYCLASE"/>
    <property type="match status" value="1"/>
</dbReference>
<dbReference type="InterPro" id="IPR050338">
    <property type="entry name" value="DisA"/>
</dbReference>
<evidence type="ECO:0000256" key="6">
    <source>
        <dbReference type="ARBA" id="ARBA00022741"/>
    </source>
</evidence>
<gene>
    <name evidence="10" type="primary">dacA</name>
    <name evidence="12" type="ORF">HQ35_03680</name>
    <name evidence="13" type="ORF">SAMN02745205_01538</name>
</gene>
<accession>A0A099WTL2</accession>
<dbReference type="InterPro" id="IPR045585">
    <property type="entry name" value="CdaA_N"/>
</dbReference>
<dbReference type="GO" id="GO:0006171">
    <property type="term" value="P:cAMP biosynthetic process"/>
    <property type="evidence" value="ECO:0007669"/>
    <property type="project" value="InterPro"/>
</dbReference>
<comment type="function">
    <text evidence="10">Catalyzes the condensation of 2 ATP molecules into cyclic di-AMP (c-di-AMP), a second messenger used to regulate differing processes in different bacteria.</text>
</comment>
<evidence type="ECO:0000256" key="1">
    <source>
        <dbReference type="ARBA" id="ARBA00000877"/>
    </source>
</evidence>
<keyword evidence="9 10" id="KW-0472">Membrane</keyword>
<evidence type="ECO:0000256" key="9">
    <source>
        <dbReference type="ARBA" id="ARBA00023136"/>
    </source>
</evidence>
<keyword evidence="2 10" id="KW-1003">Cell membrane</keyword>
<evidence type="ECO:0000313" key="14">
    <source>
        <dbReference type="Proteomes" id="UP000030125"/>
    </source>
</evidence>
<dbReference type="SUPFAM" id="SSF143597">
    <property type="entry name" value="YojJ-like"/>
    <property type="match status" value="1"/>
</dbReference>
<evidence type="ECO:0000256" key="3">
    <source>
        <dbReference type="ARBA" id="ARBA00022679"/>
    </source>
</evidence>
<dbReference type="InterPro" id="IPR003390">
    <property type="entry name" value="DNA_integrity_scan_DisA_N"/>
</dbReference>
<dbReference type="EC" id="2.7.7.85" evidence="10"/>
<dbReference type="GO" id="GO:0004016">
    <property type="term" value="F:adenylate cyclase activity"/>
    <property type="evidence" value="ECO:0007669"/>
    <property type="project" value="UniProtKB-UniRule"/>
</dbReference>
<dbReference type="GO" id="GO:0005524">
    <property type="term" value="F:ATP binding"/>
    <property type="evidence" value="ECO:0007669"/>
    <property type="project" value="UniProtKB-UniRule"/>
</dbReference>
<dbReference type="InterPro" id="IPR034701">
    <property type="entry name" value="CdaA"/>
</dbReference>
<dbReference type="PIRSF" id="PIRSF004793">
    <property type="entry name" value="UCP004793"/>
    <property type="match status" value="1"/>
</dbReference>
<feature type="transmembrane region" description="Helical" evidence="10">
    <location>
        <begin position="60"/>
        <end position="78"/>
    </location>
</feature>
<evidence type="ECO:0000259" key="11">
    <source>
        <dbReference type="PROSITE" id="PS51794"/>
    </source>
</evidence>
<dbReference type="Gene3D" id="3.40.1700.10">
    <property type="entry name" value="DNA integrity scanning protein, DisA, N-terminal domain"/>
    <property type="match status" value="1"/>
</dbReference>
<keyword evidence="3 10" id="KW-0808">Transferase</keyword>
<reference evidence="12 14" key="1">
    <citation type="submission" date="2014-08" db="EMBL/GenBank/DDBJ databases">
        <title>Porphyromonas cangingivalis strain:COT-109_OH1386 Genome sequencing.</title>
        <authorList>
            <person name="Wallis C."/>
            <person name="Deusch O."/>
            <person name="O'Flynn C."/>
            <person name="Davis I."/>
            <person name="Jospin G."/>
            <person name="Darling A.E."/>
            <person name="Coil D.A."/>
            <person name="Alexiev A."/>
            <person name="Horsfall A."/>
            <person name="Kirkwood N."/>
            <person name="Harris S."/>
            <person name="Eisen J.A."/>
        </authorList>
    </citation>
    <scope>NUCLEOTIDE SEQUENCE [LARGE SCALE GENOMIC DNA]</scope>
    <source>
        <strain evidence="14">COT-109 OH1386</strain>
        <strain evidence="12">COT-109_OH1386</strain>
    </source>
</reference>
<dbReference type="STRING" id="36874.HQ34_07280"/>
<dbReference type="HAMAP" id="MF_01499">
    <property type="entry name" value="DacA"/>
    <property type="match status" value="1"/>
</dbReference>